<evidence type="ECO:0000256" key="1">
    <source>
        <dbReference type="SAM" id="Phobius"/>
    </source>
</evidence>
<proteinExistence type="predicted"/>
<dbReference type="KEGG" id="lyk:FLP23_08805"/>
<keyword evidence="3" id="KW-1185">Reference proteome</keyword>
<dbReference type="Proteomes" id="UP000322159">
    <property type="component" value="Chromosome"/>
</dbReference>
<sequence>MGVTVASAPRSSPRGQTRRRAIGALVIVIGAIAVAASALVAAHPPASDVADGPRVVIDSDGVPISGISSLADLWDNIQTGDGWTILKRGTDYLKANEPPWENCGRTACVVYNLQSGDGCQAGFLVTADVMVGDVVVTQLVGTSTPVPPRKRAVLILADPTGLGRSFQLVEAHCLDG</sequence>
<keyword evidence="1" id="KW-1133">Transmembrane helix</keyword>
<dbReference type="EMBL" id="CP043504">
    <property type="protein sequence ID" value="QEO10096.1"/>
    <property type="molecule type" value="Genomic_DNA"/>
</dbReference>
<evidence type="ECO:0000313" key="2">
    <source>
        <dbReference type="EMBL" id="QEO10096.1"/>
    </source>
</evidence>
<keyword evidence="1" id="KW-0812">Transmembrane</keyword>
<organism evidence="2 3">
    <name type="scientific">Protaetiibacter larvae</name>
    <dbReference type="NCBI Taxonomy" id="2592654"/>
    <lineage>
        <taxon>Bacteria</taxon>
        <taxon>Bacillati</taxon>
        <taxon>Actinomycetota</taxon>
        <taxon>Actinomycetes</taxon>
        <taxon>Micrococcales</taxon>
        <taxon>Microbacteriaceae</taxon>
        <taxon>Protaetiibacter</taxon>
    </lineage>
</organism>
<dbReference type="RefSeq" id="WP_149325514.1">
    <property type="nucleotide sequence ID" value="NZ_CP043504.1"/>
</dbReference>
<gene>
    <name evidence="2" type="ORF">FLP23_08805</name>
</gene>
<dbReference type="AlphaFoldDB" id="A0A5C1Y8K7"/>
<reference evidence="2 3" key="1">
    <citation type="submission" date="2019-09" db="EMBL/GenBank/DDBJ databases">
        <title>Genome sequencing of strain KACC 19322.</title>
        <authorList>
            <person name="Heo J."/>
            <person name="Kim S.-J."/>
            <person name="Kim J.-S."/>
            <person name="Hong S.-B."/>
            <person name="Kwon S.-W."/>
        </authorList>
    </citation>
    <scope>NUCLEOTIDE SEQUENCE [LARGE SCALE GENOMIC DNA]</scope>
    <source>
        <strain evidence="2 3">KACC 19322</strain>
    </source>
</reference>
<feature type="transmembrane region" description="Helical" evidence="1">
    <location>
        <begin position="21"/>
        <end position="42"/>
    </location>
</feature>
<accession>A0A5C1Y8K7</accession>
<protein>
    <submittedName>
        <fullName evidence="2">Uncharacterized protein</fullName>
    </submittedName>
</protein>
<name>A0A5C1Y8K7_9MICO</name>
<evidence type="ECO:0000313" key="3">
    <source>
        <dbReference type="Proteomes" id="UP000322159"/>
    </source>
</evidence>
<keyword evidence="1" id="KW-0472">Membrane</keyword>